<evidence type="ECO:0000256" key="7">
    <source>
        <dbReference type="ARBA" id="ARBA00022660"/>
    </source>
</evidence>
<dbReference type="GO" id="GO:0006120">
    <property type="term" value="P:mitochondrial electron transport, NADH to ubiquinone"/>
    <property type="evidence" value="ECO:0007669"/>
    <property type="project" value="InterPro"/>
</dbReference>
<evidence type="ECO:0000256" key="16">
    <source>
        <dbReference type="ARBA" id="ARBA00023136"/>
    </source>
</evidence>
<dbReference type="AlphaFoldDB" id="A0A7M3UZP7"/>
<evidence type="ECO:0000313" key="21">
    <source>
        <dbReference type="EMBL" id="QOL12424.1"/>
    </source>
</evidence>
<feature type="transmembrane region" description="Helical" evidence="18">
    <location>
        <begin position="60"/>
        <end position="80"/>
    </location>
</feature>
<keyword evidence="11 18" id="KW-0249">Electron transport</keyword>
<keyword evidence="12 18" id="KW-1133">Transmembrane helix</keyword>
<evidence type="ECO:0000259" key="19">
    <source>
        <dbReference type="Pfam" id="PF00361"/>
    </source>
</evidence>
<evidence type="ECO:0000256" key="6">
    <source>
        <dbReference type="ARBA" id="ARBA00022448"/>
    </source>
</evidence>
<keyword evidence="8 18" id="KW-0812">Transmembrane</keyword>
<comment type="catalytic activity">
    <reaction evidence="17 18">
        <text>a ubiquinone + NADH + 5 H(+)(in) = a ubiquinol + NAD(+) + 4 H(+)(out)</text>
        <dbReference type="Rhea" id="RHEA:29091"/>
        <dbReference type="Rhea" id="RHEA-COMP:9565"/>
        <dbReference type="Rhea" id="RHEA-COMP:9566"/>
        <dbReference type="ChEBI" id="CHEBI:15378"/>
        <dbReference type="ChEBI" id="CHEBI:16389"/>
        <dbReference type="ChEBI" id="CHEBI:17976"/>
        <dbReference type="ChEBI" id="CHEBI:57540"/>
        <dbReference type="ChEBI" id="CHEBI:57945"/>
        <dbReference type="EC" id="7.1.1.2"/>
    </reaction>
</comment>
<evidence type="ECO:0000256" key="11">
    <source>
        <dbReference type="ARBA" id="ARBA00022982"/>
    </source>
</evidence>
<keyword evidence="10 18" id="KW-1278">Translocase</keyword>
<dbReference type="GO" id="GO:0005743">
    <property type="term" value="C:mitochondrial inner membrane"/>
    <property type="evidence" value="ECO:0007669"/>
    <property type="project" value="UniProtKB-SubCell"/>
</dbReference>
<keyword evidence="9 18" id="KW-0999">Mitochondrion inner membrane</keyword>
<accession>A0A7M3UZP7</accession>
<organism evidence="21">
    <name type="scientific">Neurigona zhejiangensis</name>
    <dbReference type="NCBI Taxonomy" id="2779314"/>
    <lineage>
        <taxon>Eukaryota</taxon>
        <taxon>Metazoa</taxon>
        <taxon>Ecdysozoa</taxon>
        <taxon>Arthropoda</taxon>
        <taxon>Hexapoda</taxon>
        <taxon>Insecta</taxon>
        <taxon>Pterygota</taxon>
        <taxon>Neoptera</taxon>
        <taxon>Endopterygota</taxon>
        <taxon>Diptera</taxon>
        <taxon>Brachycera</taxon>
        <taxon>Muscomorpha</taxon>
        <taxon>Empidoidea</taxon>
        <taxon>Dolichopodidae</taxon>
        <taxon>Neurigoninae</taxon>
        <taxon>Neurigona</taxon>
    </lineage>
</organism>
<evidence type="ECO:0000256" key="12">
    <source>
        <dbReference type="ARBA" id="ARBA00022989"/>
    </source>
</evidence>
<proteinExistence type="inferred from homology"/>
<evidence type="ECO:0000256" key="1">
    <source>
        <dbReference type="ARBA" id="ARBA00003257"/>
    </source>
</evidence>
<evidence type="ECO:0000256" key="13">
    <source>
        <dbReference type="ARBA" id="ARBA00023027"/>
    </source>
</evidence>
<sequence>MFKNSSKIMFIIIVMMGTMMAVSANSWVNSWMGLEINLLAFIPLMNDTNNLKSTEASLKYFLTQALASSILLFSVIMYYMKMNYTFMMEENQSIKMIIMTSLLMKSGAAPFHFWFPEVMEGLSWINSLILMTCQKLAPFMLLSYIISKSFSIMISIMTITIGSLGGLNQTSLRKIMAFSSINHLGWMLSALMINSNLWILYFIFYSMLSASIIMMFNTSKLFHFNQLFSNNNSIMMKLSTMINFLSLGGLPPFLGFFPKWMVIQQLSINNQSMLVFFLMVMTLITLFFYLRMCFSSMMINHQNSNWMINVKNSYIVKIYLFNTAISILGLPLMTSMFYMM</sequence>
<keyword evidence="14 18" id="KW-0830">Ubiquinone</keyword>
<evidence type="ECO:0000256" key="4">
    <source>
        <dbReference type="ARBA" id="ARBA00012944"/>
    </source>
</evidence>
<name>A0A7M3UZP7_9MUSC</name>
<protein>
    <recommendedName>
        <fullName evidence="5 18">NADH-ubiquinone oxidoreductase chain 2</fullName>
        <ecNumber evidence="4 18">7.1.1.2</ecNumber>
    </recommendedName>
</protein>
<dbReference type="PANTHER" id="PTHR46552">
    <property type="entry name" value="NADH-UBIQUINONE OXIDOREDUCTASE CHAIN 2"/>
    <property type="match status" value="1"/>
</dbReference>
<keyword evidence="6" id="KW-0813">Transport</keyword>
<keyword evidence="7 18" id="KW-0679">Respiratory chain</keyword>
<comment type="similarity">
    <text evidence="3 18">Belongs to the complex I subunit 2 family.</text>
</comment>
<dbReference type="InterPro" id="IPR050175">
    <property type="entry name" value="Complex_I_Subunit_2"/>
</dbReference>
<evidence type="ECO:0000256" key="5">
    <source>
        <dbReference type="ARBA" id="ARBA00021008"/>
    </source>
</evidence>
<evidence type="ECO:0000256" key="18">
    <source>
        <dbReference type="RuleBase" id="RU003403"/>
    </source>
</evidence>
<comment type="subcellular location">
    <subcellularLocation>
        <location evidence="2 18">Mitochondrion inner membrane</location>
        <topology evidence="2 18">Multi-pass membrane protein</topology>
    </subcellularLocation>
</comment>
<dbReference type="GO" id="GO:0008137">
    <property type="term" value="F:NADH dehydrogenase (ubiquinone) activity"/>
    <property type="evidence" value="ECO:0007669"/>
    <property type="project" value="UniProtKB-EC"/>
</dbReference>
<dbReference type="InterPro" id="IPR001750">
    <property type="entry name" value="ND/Mrp_TM"/>
</dbReference>
<dbReference type="RefSeq" id="YP_010022234.1">
    <property type="nucleotide sequence ID" value="NC_053650.1"/>
</dbReference>
<comment type="function">
    <text evidence="1">Core subunit of the mitochondrial membrane respiratory chain NADH dehydrogenase (Complex I) that is believed to belong to the minimal assembly required for catalysis. Complex I functions in the transfer of electrons from NADH to the respiratory chain. The immediate electron acceptor for the enzyme is believed to be ubiquinone.</text>
</comment>
<dbReference type="InterPro" id="IPR010933">
    <property type="entry name" value="NADH_DH_su2_C"/>
</dbReference>
<feature type="domain" description="NADH:quinone oxidoreductase/Mrp antiporter transmembrane" evidence="19">
    <location>
        <begin position="24"/>
        <end position="285"/>
    </location>
</feature>
<feature type="domain" description="NADH dehydrogenase subunit 2 C-terminal" evidence="20">
    <location>
        <begin position="286"/>
        <end position="336"/>
    </location>
</feature>
<geneLocation type="mitochondrion" evidence="21"/>
<feature type="transmembrane region" description="Helical" evidence="18">
    <location>
        <begin position="314"/>
        <end position="338"/>
    </location>
</feature>
<keyword evidence="16 18" id="KW-0472">Membrane</keyword>
<feature type="transmembrane region" description="Helical" evidence="18">
    <location>
        <begin position="273"/>
        <end position="294"/>
    </location>
</feature>
<dbReference type="Pfam" id="PF06444">
    <property type="entry name" value="NADH_dehy_S2_C"/>
    <property type="match status" value="1"/>
</dbReference>
<dbReference type="EMBL" id="MT921956">
    <property type="protein sequence ID" value="QOL12424.1"/>
    <property type="molecule type" value="Genomic_DNA"/>
</dbReference>
<gene>
    <name evidence="21" type="primary">ND2</name>
</gene>
<reference evidence="21" key="1">
    <citation type="submission" date="2020-08" db="EMBL/GenBank/DDBJ databases">
        <title>The complete mitochondrial genome of Neurigona zhejiangensis (Diptera: Dolichopodidae).</title>
        <authorList>
            <person name="Wang J."/>
            <person name="Ji Y."/>
            <person name="Zhang L."/>
            <person name="Wang M."/>
        </authorList>
    </citation>
    <scope>NUCLEOTIDE SEQUENCE</scope>
</reference>
<keyword evidence="13 18" id="KW-0520">NAD</keyword>
<evidence type="ECO:0000256" key="10">
    <source>
        <dbReference type="ARBA" id="ARBA00022967"/>
    </source>
</evidence>
<dbReference type="PANTHER" id="PTHR46552:SF1">
    <property type="entry name" value="NADH-UBIQUINONE OXIDOREDUCTASE CHAIN 2"/>
    <property type="match status" value="1"/>
</dbReference>
<evidence type="ECO:0000256" key="9">
    <source>
        <dbReference type="ARBA" id="ARBA00022792"/>
    </source>
</evidence>
<evidence type="ECO:0000256" key="15">
    <source>
        <dbReference type="ARBA" id="ARBA00023128"/>
    </source>
</evidence>
<dbReference type="PRINTS" id="PR01436">
    <property type="entry name" value="NADHDHGNASE2"/>
</dbReference>
<dbReference type="GeneID" id="63360212"/>
<feature type="transmembrane region" description="Helical" evidence="18">
    <location>
        <begin position="136"/>
        <end position="163"/>
    </location>
</feature>
<keyword evidence="15 18" id="KW-0496">Mitochondrion</keyword>
<feature type="transmembrane region" description="Helical" evidence="18">
    <location>
        <begin position="7"/>
        <end position="28"/>
    </location>
</feature>
<comment type="function">
    <text evidence="18">Core subunit of the mitochondrial membrane respiratory chain NADH dehydrogenase (Complex I) which catalyzes electron transfer from NADH through the respiratory chain, using ubiquinone as an electron acceptor. Essential for the catalytic activity and assembly of complex I.</text>
</comment>
<evidence type="ECO:0000256" key="3">
    <source>
        <dbReference type="ARBA" id="ARBA00007012"/>
    </source>
</evidence>
<evidence type="ECO:0000259" key="20">
    <source>
        <dbReference type="Pfam" id="PF06444"/>
    </source>
</evidence>
<evidence type="ECO:0000256" key="8">
    <source>
        <dbReference type="ARBA" id="ARBA00022692"/>
    </source>
</evidence>
<dbReference type="CTD" id="4536"/>
<evidence type="ECO:0000256" key="14">
    <source>
        <dbReference type="ARBA" id="ARBA00023075"/>
    </source>
</evidence>
<feature type="transmembrane region" description="Helical" evidence="18">
    <location>
        <begin position="238"/>
        <end position="261"/>
    </location>
</feature>
<evidence type="ECO:0000256" key="17">
    <source>
        <dbReference type="ARBA" id="ARBA00049551"/>
    </source>
</evidence>
<dbReference type="Pfam" id="PF00361">
    <property type="entry name" value="Proton_antipo_M"/>
    <property type="match status" value="1"/>
</dbReference>
<dbReference type="EC" id="7.1.1.2" evidence="4 18"/>
<dbReference type="InterPro" id="IPR003917">
    <property type="entry name" value="NADH_UbQ_OxRdtase_chain2"/>
</dbReference>
<evidence type="ECO:0000256" key="2">
    <source>
        <dbReference type="ARBA" id="ARBA00004448"/>
    </source>
</evidence>